<evidence type="ECO:0000313" key="4">
    <source>
        <dbReference type="EMBL" id="MBC9208937.1"/>
    </source>
</evidence>
<keyword evidence="5" id="KW-1185">Reference proteome</keyword>
<evidence type="ECO:0000259" key="2">
    <source>
        <dbReference type="Pfam" id="PF04984"/>
    </source>
</evidence>
<organism evidence="4 5">
    <name type="scientific">Teichococcus aerophilus</name>
    <dbReference type="NCBI Taxonomy" id="1224513"/>
    <lineage>
        <taxon>Bacteria</taxon>
        <taxon>Pseudomonadati</taxon>
        <taxon>Pseudomonadota</taxon>
        <taxon>Alphaproteobacteria</taxon>
        <taxon>Acetobacterales</taxon>
        <taxon>Roseomonadaceae</taxon>
        <taxon>Roseomonas</taxon>
    </lineage>
</organism>
<dbReference type="EMBL" id="JACTVA010000041">
    <property type="protein sequence ID" value="MBC9208937.1"/>
    <property type="molecule type" value="Genomic_DNA"/>
</dbReference>
<dbReference type="Pfam" id="PF17482">
    <property type="entry name" value="Phage_sheath_1C"/>
    <property type="match status" value="1"/>
</dbReference>
<dbReference type="InterPro" id="IPR035089">
    <property type="entry name" value="Phage_sheath_subtilisin"/>
</dbReference>
<evidence type="ECO:0000313" key="5">
    <source>
        <dbReference type="Proteomes" id="UP000626026"/>
    </source>
</evidence>
<sequence length="491" mass="51823">MVDFAQIPQNLRLPLFYAELDNSRANSGQQNQRTLIIGQQAAGGALVAGKAVLLQGIAWVQAQAGLGSQLALMAEWYRKRDSFGEVYLLPLADAAAAVAATATIAVTTAATAPGTLNLYIGGQRVQVLVSAAQTTAQTATAIAAAINAMASLPVTATVTTSTVTLTAKNKGACGNDIDLQLNFLGAAGGEATPSGLVLAISAMTGGTANPTLDTALAALGDKEFDFIVLPYTDTASLDAMKAFLAARWSWERMLYGGAFAALRGTLGAATTFGLARNDAHVSVMPFNGSPTPAVLWAANTAGAYAQSLRADPGLPLHGLPLDVLAPPIESRFAAAERNVLLWDGLSTFAVADDGTVTTETIVTTYQKNALGQPDDSYLYVERLYTIAYVIRDLKQFITSRFGRVKLASDGTTPRAGSRTVTPGVIRDAILGRYRFLERNGYVQEYEQFAASLVVERNGTNRCRVDAHLPIIPIDQLRQLAAVVQPRNAGEE</sequence>
<proteinExistence type="inferred from homology"/>
<evidence type="ECO:0000259" key="3">
    <source>
        <dbReference type="Pfam" id="PF17482"/>
    </source>
</evidence>
<dbReference type="PIRSF" id="PIRSF007349">
    <property type="entry name" value="Tsp_L"/>
    <property type="match status" value="1"/>
</dbReference>
<accession>A0ABR7RQS9</accession>
<gene>
    <name evidence="4" type="ORF">IBL26_18970</name>
</gene>
<comment type="similarity">
    <text evidence="1">Belongs to the myoviridae tail sheath protein family.</text>
</comment>
<reference evidence="4 5" key="1">
    <citation type="journal article" date="2013" name="Int. J. Syst. Evol. Microbiol.">
        <title>Roseomonas aerophila sp. nov., isolated from air.</title>
        <authorList>
            <person name="Kim S.J."/>
            <person name="Weon H.Y."/>
            <person name="Ahn J.H."/>
            <person name="Hong S.B."/>
            <person name="Seok S.J."/>
            <person name="Whang K.S."/>
            <person name="Kwon S.W."/>
        </authorList>
    </citation>
    <scope>NUCLEOTIDE SEQUENCE [LARGE SCALE GENOMIC DNA]</scope>
    <source>
        <strain evidence="4 5">NBRC 108923</strain>
    </source>
</reference>
<feature type="domain" description="Tail sheath protein subtilisin-like" evidence="2">
    <location>
        <begin position="206"/>
        <end position="359"/>
    </location>
</feature>
<protein>
    <submittedName>
        <fullName evidence="4">Phage tail sheath subtilisin-like domain-containing protein</fullName>
    </submittedName>
</protein>
<dbReference type="InterPro" id="IPR007067">
    <property type="entry name" value="Tail_sheath"/>
</dbReference>
<name>A0ABR7RQS9_9PROT</name>
<comment type="caution">
    <text evidence="4">The sequence shown here is derived from an EMBL/GenBank/DDBJ whole genome shotgun (WGS) entry which is preliminary data.</text>
</comment>
<feature type="domain" description="Tail sheath protein C-terminal" evidence="3">
    <location>
        <begin position="373"/>
        <end position="484"/>
    </location>
</feature>
<dbReference type="RefSeq" id="WP_187786085.1">
    <property type="nucleotide sequence ID" value="NZ_JACTVA010000041.1"/>
</dbReference>
<dbReference type="Proteomes" id="UP000626026">
    <property type="component" value="Unassembled WGS sequence"/>
</dbReference>
<dbReference type="InterPro" id="IPR020287">
    <property type="entry name" value="Tail_sheath_C"/>
</dbReference>
<dbReference type="Pfam" id="PF04984">
    <property type="entry name" value="Phage_sheath_1"/>
    <property type="match status" value="1"/>
</dbReference>
<evidence type="ECO:0000256" key="1">
    <source>
        <dbReference type="ARBA" id="ARBA00008005"/>
    </source>
</evidence>